<dbReference type="SUPFAM" id="SSF64376">
    <property type="entry name" value="YlxR-like"/>
    <property type="match status" value="1"/>
</dbReference>
<organism evidence="3 4">
    <name type="scientific">Arthrobacter nitrophenolicus</name>
    <dbReference type="NCBI Taxonomy" id="683150"/>
    <lineage>
        <taxon>Bacteria</taxon>
        <taxon>Bacillati</taxon>
        <taxon>Actinomycetota</taxon>
        <taxon>Actinomycetes</taxon>
        <taxon>Micrococcales</taxon>
        <taxon>Micrococcaceae</taxon>
        <taxon>Arthrobacter</taxon>
    </lineage>
</organism>
<reference evidence="3 4" key="1">
    <citation type="submission" date="2019-03" db="EMBL/GenBank/DDBJ databases">
        <title>Genome Sequencing and Assembly of Various Microbes Isolated from Partially Reclaimed Soil and Acid Mine Drainage (AMD) Site.</title>
        <authorList>
            <person name="Steinbock B."/>
            <person name="Bechtold R."/>
            <person name="Sevigny J.L."/>
            <person name="Thomas D."/>
            <person name="Cuthill L.R."/>
            <person name="Aveiro Johannsen E.J."/>
            <person name="Thomas K."/>
            <person name="Ghosh A."/>
        </authorList>
    </citation>
    <scope>NUCLEOTIDE SEQUENCE [LARGE SCALE GENOMIC DNA]</scope>
    <source>
        <strain evidence="3 4">S-A1</strain>
    </source>
</reference>
<dbReference type="InterPro" id="IPR037465">
    <property type="entry name" value="YlxR"/>
</dbReference>
<feature type="compositionally biased region" description="Low complexity" evidence="1">
    <location>
        <begin position="102"/>
        <end position="111"/>
    </location>
</feature>
<evidence type="ECO:0000313" key="4">
    <source>
        <dbReference type="Proteomes" id="UP000294621"/>
    </source>
</evidence>
<evidence type="ECO:0000313" key="3">
    <source>
        <dbReference type="EMBL" id="TDL36266.1"/>
    </source>
</evidence>
<comment type="caution">
    <text evidence="3">The sequence shown here is derived from an EMBL/GenBank/DDBJ whole genome shotgun (WGS) entry which is preliminary data.</text>
</comment>
<accession>A0A4R5XYR0</accession>
<gene>
    <name evidence="3" type="ORF">E2R57_13620</name>
</gene>
<dbReference type="InterPro" id="IPR035931">
    <property type="entry name" value="YlxR-like_sf"/>
</dbReference>
<dbReference type="RefSeq" id="WP_133349936.1">
    <property type="nucleotide sequence ID" value="NZ_CP174504.1"/>
</dbReference>
<dbReference type="InterPro" id="IPR007393">
    <property type="entry name" value="YlxR_dom"/>
</dbReference>
<evidence type="ECO:0000259" key="2">
    <source>
        <dbReference type="Pfam" id="PF04296"/>
    </source>
</evidence>
<name>A0A4R5XYR0_9MICC</name>
<dbReference type="PANTHER" id="PTHR34215:SF1">
    <property type="entry name" value="YLXR DOMAIN-CONTAINING PROTEIN"/>
    <property type="match status" value="1"/>
</dbReference>
<proteinExistence type="predicted"/>
<dbReference type="PANTHER" id="PTHR34215">
    <property type="entry name" value="BLL0784 PROTEIN"/>
    <property type="match status" value="1"/>
</dbReference>
<protein>
    <submittedName>
        <fullName evidence="3">YlxR family protein</fullName>
    </submittedName>
</protein>
<evidence type="ECO:0000256" key="1">
    <source>
        <dbReference type="SAM" id="MobiDB-lite"/>
    </source>
</evidence>
<feature type="region of interest" description="Disordered" evidence="1">
    <location>
        <begin position="101"/>
        <end position="120"/>
    </location>
</feature>
<dbReference type="OrthoDB" id="5244965at2"/>
<sequence length="120" mass="12627">MNVRTIAVAEVRTSGSQPERTCIGCRKKGPRSELLRLVAEGSGSTAVLVDERRRMAGRGAWLHPSESCLALAVKRRAFGRALRGATGTEAVERRITSGPIVTGATAAATPTVQPESGSEI</sequence>
<dbReference type="EMBL" id="SMZQ01000007">
    <property type="protein sequence ID" value="TDL36266.1"/>
    <property type="molecule type" value="Genomic_DNA"/>
</dbReference>
<dbReference type="AlphaFoldDB" id="A0A4R5XYR0"/>
<feature type="domain" description="YlxR" evidence="2">
    <location>
        <begin position="20"/>
        <end position="93"/>
    </location>
</feature>
<dbReference type="STRING" id="683150.G205_11354"/>
<dbReference type="Gene3D" id="3.30.1230.10">
    <property type="entry name" value="YlxR-like"/>
    <property type="match status" value="1"/>
</dbReference>
<dbReference type="Pfam" id="PF04296">
    <property type="entry name" value="YlxR"/>
    <property type="match status" value="1"/>
</dbReference>
<dbReference type="Proteomes" id="UP000294621">
    <property type="component" value="Unassembled WGS sequence"/>
</dbReference>